<dbReference type="AlphaFoldDB" id="A0A934KBI2"/>
<protein>
    <submittedName>
        <fullName evidence="2">Lactonase family protein</fullName>
    </submittedName>
</protein>
<dbReference type="RefSeq" id="WP_338179477.1">
    <property type="nucleotide sequence ID" value="NZ_JAEKNQ010000036.1"/>
</dbReference>
<name>A0A934KBI2_9BACT</name>
<dbReference type="Gene3D" id="2.130.10.10">
    <property type="entry name" value="YVTN repeat-like/Quinoprotein amine dehydrogenase"/>
    <property type="match status" value="1"/>
</dbReference>
<dbReference type="InterPro" id="IPR019405">
    <property type="entry name" value="Lactonase_7-beta_prop"/>
</dbReference>
<gene>
    <name evidence="2" type="ORF">JF888_09695</name>
</gene>
<dbReference type="InterPro" id="IPR015943">
    <property type="entry name" value="WD40/YVTN_repeat-like_dom_sf"/>
</dbReference>
<evidence type="ECO:0000313" key="3">
    <source>
        <dbReference type="Proteomes" id="UP000620075"/>
    </source>
</evidence>
<dbReference type="InterPro" id="IPR011048">
    <property type="entry name" value="Haem_d1_sf"/>
</dbReference>
<dbReference type="GO" id="GO:0017057">
    <property type="term" value="F:6-phosphogluconolactonase activity"/>
    <property type="evidence" value="ECO:0007669"/>
    <property type="project" value="TreeGrafter"/>
</dbReference>
<dbReference type="Proteomes" id="UP000620075">
    <property type="component" value="Unassembled WGS sequence"/>
</dbReference>
<proteinExistence type="inferred from homology"/>
<dbReference type="PANTHER" id="PTHR30344">
    <property type="entry name" value="6-PHOSPHOGLUCONOLACTONASE-RELATED"/>
    <property type="match status" value="1"/>
</dbReference>
<organism evidence="2 3">
    <name type="scientific">Candidatus Dormiibacter inghamiae</name>
    <dbReference type="NCBI Taxonomy" id="3127013"/>
    <lineage>
        <taxon>Bacteria</taxon>
        <taxon>Bacillati</taxon>
        <taxon>Candidatus Dormiibacterota</taxon>
        <taxon>Candidatus Dormibacteria</taxon>
        <taxon>Candidatus Dormibacterales</taxon>
        <taxon>Candidatus Dormibacteraceae</taxon>
        <taxon>Candidatus Dormiibacter</taxon>
    </lineage>
</organism>
<dbReference type="PANTHER" id="PTHR30344:SF1">
    <property type="entry name" value="6-PHOSPHOGLUCONOLACTONASE"/>
    <property type="match status" value="1"/>
</dbReference>
<comment type="similarity">
    <text evidence="1">Belongs to the cycloisomerase 2 family.</text>
</comment>
<evidence type="ECO:0000313" key="2">
    <source>
        <dbReference type="EMBL" id="MBJ7603444.1"/>
    </source>
</evidence>
<dbReference type="InterPro" id="IPR050282">
    <property type="entry name" value="Cycloisomerase_2"/>
</dbReference>
<dbReference type="SUPFAM" id="SSF51004">
    <property type="entry name" value="C-terminal (heme d1) domain of cytochrome cd1-nitrite reductase"/>
    <property type="match status" value="1"/>
</dbReference>
<sequence>MDASRLLFVGAYTEANTQPSGHAEGIFVFRGTAEPVQLELMSIAREVRNPSFLALHPSGSFLYAVNELEQGSVSAFAVAQDGGLRLLAEQSSGGSAPAHLSVDASGRFVLVANYVSGSWAVLPIRSDGGLEPLSDRWQASGSGPDRKRQEGPHAHFVTQVPGSSLVLGCDLGSDRLRLWRLVEAPGRLEAAAPDSWVARPGSGPRHACFHPALQLIYVVNELDSTVDVLAQEPGGLSHRQTVSCLPSGFSGESTAAEIALHPSGRYLYISNRGHDSVAAFTVDPNRGDLTPAGWWPSGGKNPRSFAIEPEGRFLYAANQDGDAIGAFGIDRSSGRLSQLGQAATAPSAVCLLFGGPSGQLEAST</sequence>
<reference evidence="2 3" key="1">
    <citation type="submission" date="2020-10" db="EMBL/GenBank/DDBJ databases">
        <title>Ca. Dormibacterota MAGs.</title>
        <authorList>
            <person name="Montgomery K."/>
        </authorList>
    </citation>
    <scope>NUCLEOTIDE SEQUENCE [LARGE SCALE GENOMIC DNA]</scope>
    <source>
        <strain evidence="2">SC8811_S16_3</strain>
    </source>
</reference>
<dbReference type="EMBL" id="JAEKNQ010000036">
    <property type="protein sequence ID" value="MBJ7603444.1"/>
    <property type="molecule type" value="Genomic_DNA"/>
</dbReference>
<comment type="caution">
    <text evidence="2">The sequence shown here is derived from an EMBL/GenBank/DDBJ whole genome shotgun (WGS) entry which is preliminary data.</text>
</comment>
<evidence type="ECO:0000256" key="1">
    <source>
        <dbReference type="ARBA" id="ARBA00005564"/>
    </source>
</evidence>
<dbReference type="Pfam" id="PF10282">
    <property type="entry name" value="Lactonase"/>
    <property type="match status" value="1"/>
</dbReference>
<accession>A0A934KBI2</accession>